<protein>
    <submittedName>
        <fullName evidence="7">FAD-dependent oxidoreductase</fullName>
    </submittedName>
</protein>
<dbReference type="InterPro" id="IPR050260">
    <property type="entry name" value="FAD-bd_OxRdtase"/>
</dbReference>
<organism evidence="7 9">
    <name type="scientific">Neptunomonas phycophila</name>
    <dbReference type="NCBI Taxonomy" id="1572645"/>
    <lineage>
        <taxon>Bacteria</taxon>
        <taxon>Pseudomonadati</taxon>
        <taxon>Pseudomonadota</taxon>
        <taxon>Gammaproteobacteria</taxon>
        <taxon>Oceanospirillales</taxon>
        <taxon>Oceanospirillaceae</taxon>
        <taxon>Neptunomonas</taxon>
    </lineage>
</organism>
<dbReference type="Pfam" id="PF07992">
    <property type="entry name" value="Pyr_redox_2"/>
    <property type="match status" value="1"/>
</dbReference>
<dbReference type="EMBL" id="JAUOPG010000001">
    <property type="protein sequence ID" value="MDO6452006.1"/>
    <property type="molecule type" value="Genomic_DNA"/>
</dbReference>
<dbReference type="Gene3D" id="3.50.50.60">
    <property type="entry name" value="FAD/NAD(P)-binding domain"/>
    <property type="match status" value="2"/>
</dbReference>
<name>A0AAW7XC75_9GAMM</name>
<dbReference type="InterPro" id="IPR036188">
    <property type="entry name" value="FAD/NAD-bd_sf"/>
</dbReference>
<evidence type="ECO:0000256" key="3">
    <source>
        <dbReference type="ARBA" id="ARBA00022630"/>
    </source>
</evidence>
<keyword evidence="3" id="KW-0285">Flavoprotein</keyword>
<sequence length="424" mass="45827">MTAATSKPHLVIIGTGMAGGRLLEELMRRSADHFTISVFGEEPHPNYNRIMLSPLLAGEVSAEDIVLNPLDWYKEHNITLYAGERIVGIDKAAKRVVGDQGTQLEYDHLVFATGSLPARIPTPGQHLNHIYAFRTMADVDSIIHSSKSAKSAVVVGGGLLGLEAAYGLAIKGIKTTVVNRAGHVLNRQLDEAAGEMLRQAMLEKGVDTALNADIKEFTGSDRVTGVALESGEVIAADLVIIAIGITPNTALAHAAGLNVGRGIIVDDYLVTSDPHISGLGECIEHRGETFGLVAPIWDQARLLADRLVFNTQLPYLSSAVPTKLKVSGIDLFSAGEVNGLPEDRIVILQDPSQRAYRKLIIRDQKLVGIVLFGDVQDGNWYFELLEQQSKVDDLLPHLMFGQAFCRQAPEHNNQPENALTGASL</sequence>
<dbReference type="PANTHER" id="PTHR43429">
    <property type="entry name" value="PYRIDINE NUCLEOTIDE-DISULFIDE OXIDOREDUCTASE DOMAIN-CONTAINING"/>
    <property type="match status" value="1"/>
</dbReference>
<dbReference type="Gene3D" id="3.30.390.30">
    <property type="match status" value="1"/>
</dbReference>
<dbReference type="InterPro" id="IPR023753">
    <property type="entry name" value="FAD/NAD-binding_dom"/>
</dbReference>
<evidence type="ECO:0000313" key="9">
    <source>
        <dbReference type="Proteomes" id="UP001169862"/>
    </source>
</evidence>
<dbReference type="Pfam" id="PF18267">
    <property type="entry name" value="Rubredoxin_C"/>
    <property type="match status" value="1"/>
</dbReference>
<dbReference type="SUPFAM" id="SSF51905">
    <property type="entry name" value="FAD/NAD(P)-binding domain"/>
    <property type="match status" value="2"/>
</dbReference>
<evidence type="ECO:0000256" key="2">
    <source>
        <dbReference type="ARBA" id="ARBA00006442"/>
    </source>
</evidence>
<reference evidence="7" key="1">
    <citation type="submission" date="2023-07" db="EMBL/GenBank/DDBJ databases">
        <title>Genome content predicts the carbon catabolic preferences of heterotrophic bacteria.</title>
        <authorList>
            <person name="Gralka M."/>
        </authorList>
    </citation>
    <scope>NUCLEOTIDE SEQUENCE</scope>
    <source>
        <strain evidence="8">5G01</strain>
        <strain evidence="7">I2M16</strain>
    </source>
</reference>
<evidence type="ECO:0000313" key="10">
    <source>
        <dbReference type="Proteomes" id="UP001177341"/>
    </source>
</evidence>
<dbReference type="PANTHER" id="PTHR43429:SF3">
    <property type="entry name" value="NITRITE REDUCTASE [NAD(P)H]"/>
    <property type="match status" value="1"/>
</dbReference>
<feature type="domain" description="NADH-rubredoxin oxidoreductase C-terminal" evidence="6">
    <location>
        <begin position="322"/>
        <end position="388"/>
    </location>
</feature>
<comment type="similarity">
    <text evidence="2">Belongs to the FAD-dependent oxidoreductase family.</text>
</comment>
<dbReference type="InterPro" id="IPR016156">
    <property type="entry name" value="FAD/NAD-linked_Rdtase_dimer_sf"/>
</dbReference>
<keyword evidence="10" id="KW-1185">Reference proteome</keyword>
<comment type="cofactor">
    <cofactor evidence="1">
        <name>FAD</name>
        <dbReference type="ChEBI" id="CHEBI:57692"/>
    </cofactor>
</comment>
<evidence type="ECO:0000256" key="1">
    <source>
        <dbReference type="ARBA" id="ARBA00001974"/>
    </source>
</evidence>
<feature type="domain" description="FAD/NAD(P)-binding" evidence="5">
    <location>
        <begin position="9"/>
        <end position="286"/>
    </location>
</feature>
<dbReference type="Proteomes" id="UP001177341">
    <property type="component" value="Unassembled WGS sequence"/>
</dbReference>
<dbReference type="GO" id="GO:0016491">
    <property type="term" value="F:oxidoreductase activity"/>
    <property type="evidence" value="ECO:0007669"/>
    <property type="project" value="InterPro"/>
</dbReference>
<accession>A0AAW7XC75</accession>
<evidence type="ECO:0000256" key="4">
    <source>
        <dbReference type="ARBA" id="ARBA00022827"/>
    </source>
</evidence>
<gene>
    <name evidence="7" type="ORF">Q4490_00380</name>
    <name evidence="8" type="ORF">Q8W30_00200</name>
</gene>
<dbReference type="InterPro" id="IPR041575">
    <property type="entry name" value="Rubredoxin_C"/>
</dbReference>
<keyword evidence="4" id="KW-0274">FAD</keyword>
<dbReference type="AlphaFoldDB" id="A0AAW7XC75"/>
<dbReference type="PRINTS" id="PR00368">
    <property type="entry name" value="FADPNR"/>
</dbReference>
<dbReference type="PRINTS" id="PR00411">
    <property type="entry name" value="PNDRDTASEI"/>
</dbReference>
<dbReference type="Proteomes" id="UP001169862">
    <property type="component" value="Unassembled WGS sequence"/>
</dbReference>
<evidence type="ECO:0000313" key="7">
    <source>
        <dbReference type="EMBL" id="MDO6452006.1"/>
    </source>
</evidence>
<evidence type="ECO:0000259" key="5">
    <source>
        <dbReference type="Pfam" id="PF07992"/>
    </source>
</evidence>
<comment type="caution">
    <text evidence="7">The sequence shown here is derived from an EMBL/GenBank/DDBJ whole genome shotgun (WGS) entry which is preliminary data.</text>
</comment>
<evidence type="ECO:0000259" key="6">
    <source>
        <dbReference type="Pfam" id="PF18267"/>
    </source>
</evidence>
<dbReference type="RefSeq" id="WP_277252964.1">
    <property type="nucleotide sequence ID" value="NZ_JALRCW010000128.1"/>
</dbReference>
<dbReference type="EMBL" id="JAUYVO010000001">
    <property type="protein sequence ID" value="MDP2520974.1"/>
    <property type="molecule type" value="Genomic_DNA"/>
</dbReference>
<proteinExistence type="inferred from homology"/>
<evidence type="ECO:0000313" key="8">
    <source>
        <dbReference type="EMBL" id="MDP2520974.1"/>
    </source>
</evidence>